<dbReference type="Pfam" id="PF00817">
    <property type="entry name" value="IMS"/>
    <property type="match status" value="1"/>
</dbReference>
<keyword evidence="9 15" id="KW-0227">DNA damage</keyword>
<keyword evidence="6 15" id="KW-0548">Nucleotidyltransferase</keyword>
<dbReference type="InterPro" id="IPR001126">
    <property type="entry name" value="UmuC"/>
</dbReference>
<feature type="site" description="Substrate discrimination" evidence="15">
    <location>
        <position position="18"/>
    </location>
</feature>
<comment type="subcellular location">
    <subcellularLocation>
        <location evidence="1 15">Cytoplasm</location>
    </subcellularLocation>
</comment>
<comment type="cofactor">
    <cofactor evidence="15">
        <name>Mg(2+)</name>
        <dbReference type="ChEBI" id="CHEBI:18420"/>
    </cofactor>
    <text evidence="15">Binds 2 magnesium ions per subunit.</text>
</comment>
<accession>A0ABS3M4P3</accession>
<dbReference type="PANTHER" id="PTHR11076:SF33">
    <property type="entry name" value="DNA POLYMERASE KAPPA"/>
    <property type="match status" value="1"/>
</dbReference>
<dbReference type="SUPFAM" id="SSF100879">
    <property type="entry name" value="Lesion bypass DNA polymerase (Y-family), little finger domain"/>
    <property type="match status" value="1"/>
</dbReference>
<evidence type="ECO:0000256" key="12">
    <source>
        <dbReference type="ARBA" id="ARBA00023125"/>
    </source>
</evidence>
<feature type="active site" evidence="15">
    <location>
        <position position="108"/>
    </location>
</feature>
<gene>
    <name evidence="15 17" type="primary">dinB</name>
    <name evidence="17" type="ORF">JHU38_04590</name>
</gene>
<keyword evidence="3 15" id="KW-0515">Mutator protein</keyword>
<evidence type="ECO:0000256" key="15">
    <source>
        <dbReference type="HAMAP-Rule" id="MF_01113"/>
    </source>
</evidence>
<dbReference type="NCBIfam" id="NF010731">
    <property type="entry name" value="PRK14133.1"/>
    <property type="match status" value="1"/>
</dbReference>
<dbReference type="InterPro" id="IPR017961">
    <property type="entry name" value="DNA_pol_Y-fam_little_finger"/>
</dbReference>
<feature type="binding site" evidence="15">
    <location>
        <position position="13"/>
    </location>
    <ligand>
        <name>Mg(2+)</name>
        <dbReference type="ChEBI" id="CHEBI:18420"/>
    </ligand>
</feature>
<dbReference type="HAMAP" id="MF_01113">
    <property type="entry name" value="DNApol_IV"/>
    <property type="match status" value="1"/>
</dbReference>
<keyword evidence="18" id="KW-1185">Reference proteome</keyword>
<evidence type="ECO:0000256" key="11">
    <source>
        <dbReference type="ARBA" id="ARBA00022932"/>
    </source>
</evidence>
<evidence type="ECO:0000256" key="14">
    <source>
        <dbReference type="ARBA" id="ARBA00049244"/>
    </source>
</evidence>
<comment type="caution">
    <text evidence="17">The sequence shown here is derived from an EMBL/GenBank/DDBJ whole genome shotgun (WGS) entry which is preliminary data.</text>
</comment>
<comment type="function">
    <text evidence="15">Poorly processive, error-prone DNA polymerase involved in untargeted mutagenesis. Copies undamaged DNA at stalled replication forks, which arise in vivo from mismatched or misaligned primer ends. These misaligned primers can be extended by PolIV. Exhibits no 3'-5' exonuclease (proofreading) activity. May be involved in translesional synthesis, in conjunction with the beta clamp from PolIII.</text>
</comment>
<dbReference type="SUPFAM" id="SSF56672">
    <property type="entry name" value="DNA/RNA polymerases"/>
    <property type="match status" value="1"/>
</dbReference>
<evidence type="ECO:0000256" key="3">
    <source>
        <dbReference type="ARBA" id="ARBA00022457"/>
    </source>
</evidence>
<dbReference type="Pfam" id="PF21999">
    <property type="entry name" value="IMS_HHH_1"/>
    <property type="match status" value="1"/>
</dbReference>
<protein>
    <recommendedName>
        <fullName evidence="15">DNA polymerase IV</fullName>
        <shortName evidence="15">Pol IV</shortName>
        <ecNumber evidence="15">2.7.7.7</ecNumber>
    </recommendedName>
</protein>
<evidence type="ECO:0000256" key="5">
    <source>
        <dbReference type="ARBA" id="ARBA00022679"/>
    </source>
</evidence>
<dbReference type="Pfam" id="PF11799">
    <property type="entry name" value="IMS_C"/>
    <property type="match status" value="1"/>
</dbReference>
<comment type="similarity">
    <text evidence="2 15">Belongs to the DNA polymerase type-Y family.</text>
</comment>
<keyword evidence="5 15" id="KW-0808">Transferase</keyword>
<proteinExistence type="inferred from homology"/>
<evidence type="ECO:0000256" key="10">
    <source>
        <dbReference type="ARBA" id="ARBA00022842"/>
    </source>
</evidence>
<evidence type="ECO:0000256" key="13">
    <source>
        <dbReference type="ARBA" id="ARBA00023204"/>
    </source>
</evidence>
<dbReference type="CDD" id="cd03586">
    <property type="entry name" value="PolY_Pol_IV_kappa"/>
    <property type="match status" value="1"/>
</dbReference>
<comment type="subunit">
    <text evidence="15">Monomer.</text>
</comment>
<evidence type="ECO:0000256" key="2">
    <source>
        <dbReference type="ARBA" id="ARBA00010945"/>
    </source>
</evidence>
<keyword evidence="10 15" id="KW-0460">Magnesium</keyword>
<dbReference type="Proteomes" id="UP000664265">
    <property type="component" value="Unassembled WGS sequence"/>
</dbReference>
<dbReference type="NCBIfam" id="NF002677">
    <property type="entry name" value="PRK02406.1"/>
    <property type="match status" value="1"/>
</dbReference>
<dbReference type="Gene3D" id="3.40.1170.60">
    <property type="match status" value="1"/>
</dbReference>
<dbReference type="EMBL" id="JAERMS010000009">
    <property type="protein sequence ID" value="MBO1363061.1"/>
    <property type="molecule type" value="Genomic_DNA"/>
</dbReference>
<dbReference type="InterPro" id="IPR036775">
    <property type="entry name" value="DNA_pol_Y-fam_lit_finger_sf"/>
</dbReference>
<feature type="binding site" evidence="15">
    <location>
        <position position="107"/>
    </location>
    <ligand>
        <name>Mg(2+)</name>
        <dbReference type="ChEBI" id="CHEBI:18420"/>
    </ligand>
</feature>
<reference evidence="17 18" key="1">
    <citation type="submission" date="2021-01" db="EMBL/GenBank/DDBJ databases">
        <title>Prevotella A2931 sp. nov.</title>
        <authorList>
            <person name="Buhl M."/>
            <person name="Oberhettinger P."/>
        </authorList>
    </citation>
    <scope>NUCLEOTIDE SEQUENCE [LARGE SCALE GENOMIC DNA]</scope>
    <source>
        <strain evidence="17 18">A2931</strain>
    </source>
</reference>
<comment type="catalytic activity">
    <reaction evidence="14 15">
        <text>DNA(n) + a 2'-deoxyribonucleoside 5'-triphosphate = DNA(n+1) + diphosphate</text>
        <dbReference type="Rhea" id="RHEA:22508"/>
        <dbReference type="Rhea" id="RHEA-COMP:17339"/>
        <dbReference type="Rhea" id="RHEA-COMP:17340"/>
        <dbReference type="ChEBI" id="CHEBI:33019"/>
        <dbReference type="ChEBI" id="CHEBI:61560"/>
        <dbReference type="ChEBI" id="CHEBI:173112"/>
        <dbReference type="EC" id="2.7.7.7"/>
    </reaction>
</comment>
<dbReference type="EC" id="2.7.7.7" evidence="15"/>
<dbReference type="PROSITE" id="PS50173">
    <property type="entry name" value="UMUC"/>
    <property type="match status" value="1"/>
</dbReference>
<dbReference type="Gene3D" id="1.10.150.20">
    <property type="entry name" value="5' to 3' exonuclease, C-terminal subdomain"/>
    <property type="match status" value="1"/>
</dbReference>
<organism evidence="17 18">
    <name type="scientific">Prevotella illustrans</name>
    <dbReference type="NCBI Taxonomy" id="2800387"/>
    <lineage>
        <taxon>Bacteria</taxon>
        <taxon>Pseudomonadati</taxon>
        <taxon>Bacteroidota</taxon>
        <taxon>Bacteroidia</taxon>
        <taxon>Bacteroidales</taxon>
        <taxon>Prevotellaceae</taxon>
        <taxon>Prevotella</taxon>
    </lineage>
</organism>
<dbReference type="InterPro" id="IPR043128">
    <property type="entry name" value="Rev_trsase/Diguanyl_cyclase"/>
</dbReference>
<dbReference type="InterPro" id="IPR053848">
    <property type="entry name" value="IMS_HHH_1"/>
</dbReference>
<keyword evidence="7 15" id="KW-0235">DNA replication</keyword>
<evidence type="ECO:0000256" key="1">
    <source>
        <dbReference type="ARBA" id="ARBA00004496"/>
    </source>
</evidence>
<keyword evidence="12 15" id="KW-0238">DNA-binding</keyword>
<sequence>MQRVPQRKIIHIDMDAFFASVEQRDHPELCGKPIAIGYDGERGVVSTASYEARRFGVRSAMSMMMAKRLCPRLIVVPARYEVYRQVSDEVMTIFHDYTDIIEPLSIDEAFLDVTENKRGMELAVDVAREIKRRVKDELRLTASAGVSYNKLLAKIASEERKPDGLCTIHPDKALDFIARLRIEKLWGVGPKTAQRMHYMGIFTGRDLRKCSLGHLKEVFGKSGQLFYEFARGIDHRPVVVERVRKSVGCEHTFREDISRPSAVIIELYHTVLELVERIAKDGFEGKTLTLKVKFGDFRQITRSVTQQKHLKNKDEILPLAKKLLTEVDYSSEHPIRLIGLSVSNPADEDEAKRREWIQLKLEFKDWPQ</sequence>
<dbReference type="InterPro" id="IPR043502">
    <property type="entry name" value="DNA/RNA_pol_sf"/>
</dbReference>
<keyword evidence="11 15" id="KW-0239">DNA-directed DNA polymerase</keyword>
<evidence type="ECO:0000256" key="4">
    <source>
        <dbReference type="ARBA" id="ARBA00022490"/>
    </source>
</evidence>
<keyword evidence="8 15" id="KW-0479">Metal-binding</keyword>
<dbReference type="PANTHER" id="PTHR11076">
    <property type="entry name" value="DNA REPAIR POLYMERASE UMUC / TRANSFERASE FAMILY MEMBER"/>
    <property type="match status" value="1"/>
</dbReference>
<keyword evidence="4 15" id="KW-0963">Cytoplasm</keyword>
<evidence type="ECO:0000256" key="9">
    <source>
        <dbReference type="ARBA" id="ARBA00022763"/>
    </source>
</evidence>
<evidence type="ECO:0000256" key="8">
    <source>
        <dbReference type="ARBA" id="ARBA00022723"/>
    </source>
</evidence>
<name>A0ABS3M4P3_9BACT</name>
<evidence type="ECO:0000259" key="16">
    <source>
        <dbReference type="PROSITE" id="PS50173"/>
    </source>
</evidence>
<evidence type="ECO:0000256" key="6">
    <source>
        <dbReference type="ARBA" id="ARBA00022695"/>
    </source>
</evidence>
<evidence type="ECO:0000313" key="18">
    <source>
        <dbReference type="Proteomes" id="UP000664265"/>
    </source>
</evidence>
<keyword evidence="13 15" id="KW-0234">DNA repair</keyword>
<evidence type="ECO:0000256" key="7">
    <source>
        <dbReference type="ARBA" id="ARBA00022705"/>
    </source>
</evidence>
<dbReference type="InterPro" id="IPR022880">
    <property type="entry name" value="DNApol_IV"/>
</dbReference>
<dbReference type="GO" id="GO:0003887">
    <property type="term" value="F:DNA-directed DNA polymerase activity"/>
    <property type="evidence" value="ECO:0007669"/>
    <property type="project" value="UniProtKB-EC"/>
</dbReference>
<dbReference type="Gene3D" id="3.30.1490.100">
    <property type="entry name" value="DNA polymerase, Y-family, little finger domain"/>
    <property type="match status" value="1"/>
</dbReference>
<evidence type="ECO:0000313" key="17">
    <source>
        <dbReference type="EMBL" id="MBO1363061.1"/>
    </source>
</evidence>
<feature type="domain" description="UmuC" evidence="16">
    <location>
        <begin position="9"/>
        <end position="189"/>
    </location>
</feature>
<dbReference type="Gene3D" id="3.30.70.270">
    <property type="match status" value="1"/>
</dbReference>
<dbReference type="InterPro" id="IPR050116">
    <property type="entry name" value="DNA_polymerase-Y"/>
</dbReference>